<dbReference type="Gene3D" id="3.100.10.10">
    <property type="match status" value="1"/>
</dbReference>
<keyword evidence="2 5" id="KW-0694">RNA-binding</keyword>
<feature type="region of interest" description="Disordered" evidence="7">
    <location>
        <begin position="1"/>
        <end position="54"/>
    </location>
</feature>
<evidence type="ECO:0000256" key="5">
    <source>
        <dbReference type="HAMAP-Rule" id="MF_01341"/>
    </source>
</evidence>
<accession>A0AAX3EZF1</accession>
<dbReference type="PANTHER" id="PTHR12934:SF11">
    <property type="entry name" value="LARGE RIBOSOMAL SUBUNIT PROTEIN UL15M"/>
    <property type="match status" value="1"/>
</dbReference>
<organism evidence="9 10">
    <name type="scientific">Mycoplasmopsis synoviae</name>
    <name type="common">Mycoplasma synoviae</name>
    <dbReference type="NCBI Taxonomy" id="2109"/>
    <lineage>
        <taxon>Bacteria</taxon>
        <taxon>Bacillati</taxon>
        <taxon>Mycoplasmatota</taxon>
        <taxon>Mycoplasmoidales</taxon>
        <taxon>Metamycoplasmataceae</taxon>
        <taxon>Mycoplasmopsis</taxon>
    </lineage>
</organism>
<evidence type="ECO:0000256" key="2">
    <source>
        <dbReference type="ARBA" id="ARBA00022884"/>
    </source>
</evidence>
<dbReference type="InterPro" id="IPR030878">
    <property type="entry name" value="Ribosomal_uL15"/>
</dbReference>
<evidence type="ECO:0000259" key="8">
    <source>
        <dbReference type="Pfam" id="PF00828"/>
    </source>
</evidence>
<dbReference type="GO" id="GO:0019843">
    <property type="term" value="F:rRNA binding"/>
    <property type="evidence" value="ECO:0007669"/>
    <property type="project" value="UniProtKB-UniRule"/>
</dbReference>
<dbReference type="InterPro" id="IPR001196">
    <property type="entry name" value="Ribosomal_uL15_CS"/>
</dbReference>
<evidence type="ECO:0000256" key="7">
    <source>
        <dbReference type="SAM" id="MobiDB-lite"/>
    </source>
</evidence>
<name>A0AAX3EZF1_MYCSY</name>
<reference evidence="9" key="1">
    <citation type="submission" date="2022-10" db="EMBL/GenBank/DDBJ databases">
        <authorList>
            <person name="Wei X."/>
        </authorList>
    </citation>
    <scope>NUCLEOTIDE SEQUENCE</scope>
    <source>
        <strain evidence="9">SD2</strain>
    </source>
</reference>
<dbReference type="Pfam" id="PF00828">
    <property type="entry name" value="Ribosomal_L27A"/>
    <property type="match status" value="1"/>
</dbReference>
<dbReference type="GO" id="GO:0003735">
    <property type="term" value="F:structural constituent of ribosome"/>
    <property type="evidence" value="ECO:0007669"/>
    <property type="project" value="InterPro"/>
</dbReference>
<dbReference type="InterPro" id="IPR036227">
    <property type="entry name" value="Ribosomal_uL15/eL18_sf"/>
</dbReference>
<dbReference type="PROSITE" id="PS00475">
    <property type="entry name" value="RIBOSOMAL_L15"/>
    <property type="match status" value="1"/>
</dbReference>
<dbReference type="RefSeq" id="WP_020003142.1">
    <property type="nucleotide sequence ID" value="NZ_CP034544.1"/>
</dbReference>
<evidence type="ECO:0000313" key="10">
    <source>
        <dbReference type="Proteomes" id="UP001164481"/>
    </source>
</evidence>
<keyword evidence="5" id="KW-0699">rRNA-binding</keyword>
<dbReference type="HAMAP" id="MF_01341">
    <property type="entry name" value="Ribosomal_uL15"/>
    <property type="match status" value="1"/>
</dbReference>
<dbReference type="SUPFAM" id="SSF52080">
    <property type="entry name" value="Ribosomal proteins L15p and L18e"/>
    <property type="match status" value="1"/>
</dbReference>
<comment type="function">
    <text evidence="5">Binds to the 23S rRNA.</text>
</comment>
<reference evidence="9" key="2">
    <citation type="submission" date="2022-11" db="EMBL/GenBank/DDBJ databases">
        <title>complete genomes of mycoplasma synoviae ZX313 strain and SD2 strain.</title>
        <authorList>
            <person name="Zhong Q."/>
        </authorList>
    </citation>
    <scope>NUCLEOTIDE SEQUENCE</scope>
    <source>
        <strain evidence="9">SD2</strain>
    </source>
</reference>
<dbReference type="EMBL" id="CP107525">
    <property type="protein sequence ID" value="UZW64402.1"/>
    <property type="molecule type" value="Genomic_DNA"/>
</dbReference>
<proteinExistence type="inferred from homology"/>
<evidence type="ECO:0000256" key="6">
    <source>
        <dbReference type="RuleBase" id="RU003888"/>
    </source>
</evidence>
<keyword evidence="3 5" id="KW-0689">Ribosomal protein</keyword>
<dbReference type="GO" id="GO:0022625">
    <property type="term" value="C:cytosolic large ribosomal subunit"/>
    <property type="evidence" value="ECO:0007669"/>
    <property type="project" value="TreeGrafter"/>
</dbReference>
<evidence type="ECO:0000256" key="4">
    <source>
        <dbReference type="ARBA" id="ARBA00023274"/>
    </source>
</evidence>
<dbReference type="NCBIfam" id="TIGR01071">
    <property type="entry name" value="rplO_bact"/>
    <property type="match status" value="1"/>
</dbReference>
<evidence type="ECO:0000313" key="9">
    <source>
        <dbReference type="EMBL" id="UZW64402.1"/>
    </source>
</evidence>
<protein>
    <recommendedName>
        <fullName evidence="5">Large ribosomal subunit protein uL15</fullName>
    </recommendedName>
</protein>
<feature type="domain" description="Large ribosomal subunit protein uL15/eL18" evidence="8">
    <location>
        <begin position="76"/>
        <end position="147"/>
    </location>
</feature>
<dbReference type="PANTHER" id="PTHR12934">
    <property type="entry name" value="50S RIBOSOMAL PROTEIN L15"/>
    <property type="match status" value="1"/>
</dbReference>
<comment type="similarity">
    <text evidence="1 5 6">Belongs to the universal ribosomal protein uL15 family.</text>
</comment>
<comment type="subunit">
    <text evidence="5">Part of the 50S ribosomal subunit.</text>
</comment>
<keyword evidence="4 5" id="KW-0687">Ribonucleoprotein</keyword>
<dbReference type="AlphaFoldDB" id="A0AAX3EZF1"/>
<dbReference type="SMR" id="A0AAX3EZF1"/>
<feature type="compositionally biased region" description="Basic residues" evidence="7">
    <location>
        <begin position="17"/>
        <end position="28"/>
    </location>
</feature>
<sequence>MSLKLHNLKPTPNSRPEKHRKGRGHAAGKGKQAGKGQSGQNKRKGHRLGFEGGQTPWFRRIGKRGFKNVNHVEYQVVNLSSLEERYSNNETVTLESLFERNLIRRSVELRPVKVLAKGKLTKKLTLQVHSVSQAAREAVEKAGGKVEEL</sequence>
<evidence type="ECO:0000256" key="1">
    <source>
        <dbReference type="ARBA" id="ARBA00007320"/>
    </source>
</evidence>
<evidence type="ECO:0000256" key="3">
    <source>
        <dbReference type="ARBA" id="ARBA00022980"/>
    </source>
</evidence>
<dbReference type="GeneID" id="93530416"/>
<gene>
    <name evidence="5 9" type="primary">rplO</name>
    <name evidence="9" type="ORF">OIE46_03470</name>
</gene>
<dbReference type="GO" id="GO:0006412">
    <property type="term" value="P:translation"/>
    <property type="evidence" value="ECO:0007669"/>
    <property type="project" value="UniProtKB-UniRule"/>
</dbReference>
<dbReference type="Proteomes" id="UP001164481">
    <property type="component" value="Chromosome"/>
</dbReference>
<dbReference type="InterPro" id="IPR021131">
    <property type="entry name" value="Ribosomal_uL15/eL18"/>
</dbReference>
<dbReference type="InterPro" id="IPR005749">
    <property type="entry name" value="Ribosomal_uL15_bac-type"/>
</dbReference>